<comment type="caution">
    <text evidence="2">The sequence shown here is derived from an EMBL/GenBank/DDBJ whole genome shotgun (WGS) entry which is preliminary data.</text>
</comment>
<accession>A0A0V1GKH1</accession>
<protein>
    <submittedName>
        <fullName evidence="2">Uncharacterized protein</fullName>
    </submittedName>
</protein>
<reference evidence="2 3" key="1">
    <citation type="submission" date="2015-01" db="EMBL/GenBank/DDBJ databases">
        <title>Evolution of Trichinella species and genotypes.</title>
        <authorList>
            <person name="Korhonen P.K."/>
            <person name="Edoardo P."/>
            <person name="Giuseppe L.R."/>
            <person name="Gasser R.B."/>
        </authorList>
    </citation>
    <scope>NUCLEOTIDE SEQUENCE [LARGE SCALE GENOMIC DNA]</scope>
    <source>
        <strain evidence="2">ISS1029</strain>
    </source>
</reference>
<feature type="compositionally biased region" description="Polar residues" evidence="1">
    <location>
        <begin position="15"/>
        <end position="26"/>
    </location>
</feature>
<keyword evidence="3" id="KW-1185">Reference proteome</keyword>
<sequence length="51" mass="5560">MAVSVSFLAEIKRNTGFSNGKGNCSLNKKEEEDKNNSANYVSQQQPDPVGK</sequence>
<organism evidence="2 3">
    <name type="scientific">Trichinella zimbabwensis</name>
    <dbReference type="NCBI Taxonomy" id="268475"/>
    <lineage>
        <taxon>Eukaryota</taxon>
        <taxon>Metazoa</taxon>
        <taxon>Ecdysozoa</taxon>
        <taxon>Nematoda</taxon>
        <taxon>Enoplea</taxon>
        <taxon>Dorylaimia</taxon>
        <taxon>Trichinellida</taxon>
        <taxon>Trichinellidae</taxon>
        <taxon>Trichinella</taxon>
    </lineage>
</organism>
<dbReference type="AlphaFoldDB" id="A0A0V1GKH1"/>
<evidence type="ECO:0000313" key="3">
    <source>
        <dbReference type="Proteomes" id="UP000055024"/>
    </source>
</evidence>
<name>A0A0V1GKH1_9BILA</name>
<feature type="region of interest" description="Disordered" evidence="1">
    <location>
        <begin position="15"/>
        <end position="51"/>
    </location>
</feature>
<evidence type="ECO:0000256" key="1">
    <source>
        <dbReference type="SAM" id="MobiDB-lite"/>
    </source>
</evidence>
<dbReference type="Proteomes" id="UP000055024">
    <property type="component" value="Unassembled WGS sequence"/>
</dbReference>
<proteinExistence type="predicted"/>
<feature type="compositionally biased region" description="Polar residues" evidence="1">
    <location>
        <begin position="36"/>
        <end position="51"/>
    </location>
</feature>
<dbReference type="EMBL" id="JYDP01001199">
    <property type="protein sequence ID" value="KRY98740.1"/>
    <property type="molecule type" value="Genomic_DNA"/>
</dbReference>
<evidence type="ECO:0000313" key="2">
    <source>
        <dbReference type="EMBL" id="KRY98740.1"/>
    </source>
</evidence>
<gene>
    <name evidence="2" type="ORF">T11_5137</name>
</gene>